<keyword evidence="2" id="KW-1133">Transmembrane helix</keyword>
<feature type="transmembrane region" description="Helical" evidence="2">
    <location>
        <begin position="161"/>
        <end position="185"/>
    </location>
</feature>
<evidence type="ECO:0000313" key="3">
    <source>
        <dbReference type="EMBL" id="MCI3276061.1"/>
    </source>
</evidence>
<feature type="compositionally biased region" description="Low complexity" evidence="1">
    <location>
        <begin position="552"/>
        <end position="565"/>
    </location>
</feature>
<feature type="transmembrane region" description="Helical" evidence="2">
    <location>
        <begin position="222"/>
        <end position="244"/>
    </location>
</feature>
<evidence type="ECO:0000313" key="4">
    <source>
        <dbReference type="Proteomes" id="UP001165269"/>
    </source>
</evidence>
<accession>A0ABS9YJP6</accession>
<feature type="region of interest" description="Disordered" evidence="1">
    <location>
        <begin position="495"/>
        <end position="525"/>
    </location>
</feature>
<feature type="transmembrane region" description="Helical" evidence="2">
    <location>
        <begin position="420"/>
        <end position="438"/>
    </location>
</feature>
<feature type="compositionally biased region" description="Pro residues" evidence="1">
    <location>
        <begin position="600"/>
        <end position="610"/>
    </location>
</feature>
<feature type="transmembrane region" description="Helical" evidence="2">
    <location>
        <begin position="264"/>
        <end position="282"/>
    </location>
</feature>
<proteinExistence type="predicted"/>
<protein>
    <submittedName>
        <fullName evidence="3">DUF6350 family protein</fullName>
    </submittedName>
</protein>
<keyword evidence="4" id="KW-1185">Reference proteome</keyword>
<feature type="transmembrane region" description="Helical" evidence="2">
    <location>
        <begin position="378"/>
        <end position="400"/>
    </location>
</feature>
<feature type="region of interest" description="Disordered" evidence="1">
    <location>
        <begin position="552"/>
        <end position="610"/>
    </location>
</feature>
<evidence type="ECO:0000256" key="1">
    <source>
        <dbReference type="SAM" id="MobiDB-lite"/>
    </source>
</evidence>
<feature type="transmembrane region" description="Helical" evidence="2">
    <location>
        <begin position="28"/>
        <end position="55"/>
    </location>
</feature>
<organism evidence="3 4">
    <name type="scientific">Streptomyces cylindrosporus</name>
    <dbReference type="NCBI Taxonomy" id="2927583"/>
    <lineage>
        <taxon>Bacteria</taxon>
        <taxon>Bacillati</taxon>
        <taxon>Actinomycetota</taxon>
        <taxon>Actinomycetes</taxon>
        <taxon>Kitasatosporales</taxon>
        <taxon>Streptomycetaceae</taxon>
        <taxon>Streptomyces</taxon>
    </lineage>
</organism>
<feature type="transmembrane region" description="Helical" evidence="2">
    <location>
        <begin position="91"/>
        <end position="112"/>
    </location>
</feature>
<keyword evidence="2" id="KW-0812">Transmembrane</keyword>
<feature type="region of interest" description="Disordered" evidence="1">
    <location>
        <begin position="445"/>
        <end position="475"/>
    </location>
</feature>
<dbReference type="InterPro" id="IPR045931">
    <property type="entry name" value="DUF6350"/>
</dbReference>
<dbReference type="RefSeq" id="WP_242772100.1">
    <property type="nucleotide sequence ID" value="NZ_JALDAY010000011.1"/>
</dbReference>
<keyword evidence="2" id="KW-0472">Membrane</keyword>
<dbReference type="Proteomes" id="UP001165269">
    <property type="component" value="Unassembled WGS sequence"/>
</dbReference>
<gene>
    <name evidence="3" type="ORF">MQP27_33790</name>
</gene>
<dbReference type="EMBL" id="JALDAY010000011">
    <property type="protein sequence ID" value="MCI3276061.1"/>
    <property type="molecule type" value="Genomic_DNA"/>
</dbReference>
<reference evidence="3" key="1">
    <citation type="submission" date="2022-03" db="EMBL/GenBank/DDBJ databases">
        <title>Streptomyces 7R015 and 7R016 isolated from Barleria lupulina in Thailand.</title>
        <authorList>
            <person name="Kanchanasin P."/>
            <person name="Phongsopitanun W."/>
            <person name="Tanasupawat S."/>
        </authorList>
    </citation>
    <scope>NUCLEOTIDE SEQUENCE</scope>
    <source>
        <strain evidence="3">7R015</strain>
    </source>
</reference>
<dbReference type="Pfam" id="PF19877">
    <property type="entry name" value="DUF6350"/>
    <property type="match status" value="1"/>
</dbReference>
<sequence>MTVVIQMTARRSPLSSLLTRLRDRSPGLAASLLGGAVAAGLGLGSFAVLVMVLWISSPYPDSGPGGALHVAAALWLLAHGAELVRTDTLSGVPAPVGVTPLLLLALPVWLVHRAARDAVDAGEEGAEETSGWAAWSGVVLGYLGVGTAAALYASGGELRPAWAWTAVCVPLLVTAAAGAGVWTAYGHPREAVDEVLIHLPAGVRRLVLGPVARARSATAARAALAGVTVLTGGGALLLGASLAWHGDLARASFLHLTEGLSGRFAVLLLCASLVPNGAVWGASYSLGPGFLLGTGHVVWPLSSAPAPLLPPFPLLAAVPDAGDGGWLNWAVGVVPVVAGVTVGWFVGAGGAEARGGSGTHGADTGTVREAAAWTRGRTAGTAGLAALLCAVGVGVLAALAGGRLGVGALARFGPVWWETGGAAFLWIGAVAVPTALGLRAWRGRRRRGGADTGDGPKIAAPRSETTGAPGERASGGRGIRAALAGAGAWLGIQQGGEPKGAQGADSGDHVVREPVNSTPLLPYDEDDGYGAETYGLVRDQQDAALKPYDFLPTDPTPTDAPQAAPWHDDAWRETRWAALKEASDLPEPSEPSEPRELPDPPEPPEPTNLT</sequence>
<name>A0ABS9YJP6_9ACTN</name>
<feature type="transmembrane region" description="Helical" evidence="2">
    <location>
        <begin position="132"/>
        <end position="154"/>
    </location>
</feature>
<comment type="caution">
    <text evidence="3">The sequence shown here is derived from an EMBL/GenBank/DDBJ whole genome shotgun (WGS) entry which is preliminary data.</text>
</comment>
<feature type="compositionally biased region" description="Basic and acidic residues" evidence="1">
    <location>
        <begin position="566"/>
        <end position="575"/>
    </location>
</feature>
<evidence type="ECO:0000256" key="2">
    <source>
        <dbReference type="SAM" id="Phobius"/>
    </source>
</evidence>
<feature type="transmembrane region" description="Helical" evidence="2">
    <location>
        <begin position="326"/>
        <end position="346"/>
    </location>
</feature>